<evidence type="ECO:0000256" key="7">
    <source>
        <dbReference type="ARBA" id="ARBA00029903"/>
    </source>
</evidence>
<dbReference type="GO" id="GO:0005576">
    <property type="term" value="C:extracellular region"/>
    <property type="evidence" value="ECO:0007669"/>
    <property type="project" value="UniProtKB-SubCell"/>
</dbReference>
<evidence type="ECO:0000256" key="1">
    <source>
        <dbReference type="ARBA" id="ARBA00001913"/>
    </source>
</evidence>
<keyword evidence="5" id="KW-0442">Lipid degradation</keyword>
<comment type="subcellular location">
    <subcellularLocation>
        <location evidence="2">Secreted</location>
    </subcellularLocation>
</comment>
<reference evidence="10" key="1">
    <citation type="submission" date="2020-05" db="UniProtKB">
        <authorList>
            <consortium name="EnsemblMetazoa"/>
        </authorList>
    </citation>
    <scope>IDENTIFICATION</scope>
    <source>
        <strain evidence="10">Aabys</strain>
    </source>
</reference>
<evidence type="ECO:0000256" key="2">
    <source>
        <dbReference type="ARBA" id="ARBA00004613"/>
    </source>
</evidence>
<keyword evidence="6" id="KW-0443">Lipid metabolism</keyword>
<evidence type="ECO:0000313" key="10">
    <source>
        <dbReference type="EnsemblMetazoa" id="MDOA002919-PB"/>
    </source>
</evidence>
<dbReference type="CDD" id="cd04704">
    <property type="entry name" value="PLA2_bee_venom_like"/>
    <property type="match status" value="1"/>
</dbReference>
<dbReference type="Pfam" id="PF05826">
    <property type="entry name" value="Phospholip_A2_2"/>
    <property type="match status" value="1"/>
</dbReference>
<proteinExistence type="predicted"/>
<dbReference type="SUPFAM" id="SSF48619">
    <property type="entry name" value="Phospholipase A2, PLA2"/>
    <property type="match status" value="1"/>
</dbReference>
<evidence type="ECO:0000256" key="6">
    <source>
        <dbReference type="ARBA" id="ARBA00023098"/>
    </source>
</evidence>
<dbReference type="GO" id="GO:0016042">
    <property type="term" value="P:lipid catabolic process"/>
    <property type="evidence" value="ECO:0007669"/>
    <property type="project" value="UniProtKB-KW"/>
</dbReference>
<dbReference type="InterPro" id="IPR033113">
    <property type="entry name" value="PLA2_histidine"/>
</dbReference>
<dbReference type="PROSITE" id="PS00118">
    <property type="entry name" value="PA2_HIS"/>
    <property type="match status" value="1"/>
</dbReference>
<feature type="signal peptide" evidence="8">
    <location>
        <begin position="1"/>
        <end position="21"/>
    </location>
</feature>
<dbReference type="InterPro" id="IPR036444">
    <property type="entry name" value="PLipase_A2_dom_sf"/>
</dbReference>
<dbReference type="EnsemblMetazoa" id="MDOA009342-RB">
    <property type="protein sequence ID" value="MDOA009342-PB"/>
    <property type="gene ID" value="MDOA009342"/>
</dbReference>
<dbReference type="InterPro" id="IPR016090">
    <property type="entry name" value="PLA2-like_dom"/>
</dbReference>
<comment type="cofactor">
    <cofactor evidence="1">
        <name>Ca(2+)</name>
        <dbReference type="ChEBI" id="CHEBI:29108"/>
    </cofactor>
</comment>
<dbReference type="Gene3D" id="1.20.90.10">
    <property type="entry name" value="Phospholipase A2 domain"/>
    <property type="match status" value="1"/>
</dbReference>
<evidence type="ECO:0000256" key="8">
    <source>
        <dbReference type="SAM" id="SignalP"/>
    </source>
</evidence>
<gene>
    <name evidence="10" type="primary">101890726</name>
</gene>
<keyword evidence="4" id="KW-0964">Secreted</keyword>
<feature type="chain" id="PRO_5014271600" description="phospholipase A2" evidence="8">
    <location>
        <begin position="22"/>
        <end position="167"/>
    </location>
</feature>
<dbReference type="GO" id="GO:0050482">
    <property type="term" value="P:arachidonate secretion"/>
    <property type="evidence" value="ECO:0007669"/>
    <property type="project" value="InterPro"/>
</dbReference>
<dbReference type="GO" id="GO:0006644">
    <property type="term" value="P:phospholipid metabolic process"/>
    <property type="evidence" value="ECO:0007669"/>
    <property type="project" value="InterPro"/>
</dbReference>
<dbReference type="eggNOG" id="ENOG502QTYI">
    <property type="taxonomic scope" value="Eukaryota"/>
</dbReference>
<evidence type="ECO:0000259" key="9">
    <source>
        <dbReference type="Pfam" id="PF05826"/>
    </source>
</evidence>
<feature type="domain" description="Phospholipase A2-like central" evidence="9">
    <location>
        <begin position="39"/>
        <end position="134"/>
    </location>
</feature>
<dbReference type="EC" id="3.1.1.4" evidence="3"/>
<evidence type="ECO:0000256" key="3">
    <source>
        <dbReference type="ARBA" id="ARBA00013278"/>
    </source>
</evidence>
<dbReference type="AlphaFoldDB" id="A0A1I8MX66"/>
<sequence length="167" mass="19528">MFKKLTVYLFVLIIGIHTVHGHENSDKIRERRDISDWLIAPNTRWCGRGNNANDTYNHLGGASVVDKCCRKHDHCKVYIPAMSIRYGAFNYRPYTLSHCNCDRRFRTCLKMAGDEDSKTIGQFFFNIVQMKCFTLSKERICEERSDDGGCKSEQIKYKAQIRDNRKF</sequence>
<dbReference type="GO" id="GO:0004623">
    <property type="term" value="F:phospholipase A2 activity"/>
    <property type="evidence" value="ECO:0007669"/>
    <property type="project" value="UniProtKB-EC"/>
</dbReference>
<evidence type="ECO:0000256" key="4">
    <source>
        <dbReference type="ARBA" id="ARBA00022525"/>
    </source>
</evidence>
<protein>
    <recommendedName>
        <fullName evidence="3">phospholipase A2</fullName>
        <ecNumber evidence="3">3.1.1.4</ecNumber>
    </recommendedName>
    <alternativeName>
        <fullName evidence="7">Phosphatidylcholine 2-acylhydrolase</fullName>
    </alternativeName>
</protein>
<accession>A0A1I8MX66</accession>
<organism evidence="10">
    <name type="scientific">Musca domestica</name>
    <name type="common">House fly</name>
    <dbReference type="NCBI Taxonomy" id="7370"/>
    <lineage>
        <taxon>Eukaryota</taxon>
        <taxon>Metazoa</taxon>
        <taxon>Ecdysozoa</taxon>
        <taxon>Arthropoda</taxon>
        <taxon>Hexapoda</taxon>
        <taxon>Insecta</taxon>
        <taxon>Pterygota</taxon>
        <taxon>Neoptera</taxon>
        <taxon>Endopterygota</taxon>
        <taxon>Diptera</taxon>
        <taxon>Brachycera</taxon>
        <taxon>Muscomorpha</taxon>
        <taxon>Muscoidea</taxon>
        <taxon>Muscidae</taxon>
        <taxon>Musca</taxon>
    </lineage>
</organism>
<dbReference type="VEuPathDB" id="VectorBase:MDOA009342"/>
<name>A0A1I8MX66_MUSDO</name>
<dbReference type="VEuPathDB" id="VectorBase:MDOMA2_010075"/>
<dbReference type="EnsemblMetazoa" id="MDOA002919-RB">
    <property type="protein sequence ID" value="MDOA002919-PB"/>
    <property type="gene ID" value="MDOA002919"/>
</dbReference>
<dbReference type="PANTHER" id="PTHR12253">
    <property type="entry name" value="RH14732P"/>
    <property type="match status" value="1"/>
</dbReference>
<dbReference type="VEuPathDB" id="VectorBase:MDOA002919"/>
<evidence type="ECO:0000256" key="5">
    <source>
        <dbReference type="ARBA" id="ARBA00022963"/>
    </source>
</evidence>
<dbReference type="STRING" id="7370.A0A1I8MX66"/>
<keyword evidence="8" id="KW-0732">Signal</keyword>